<feature type="modified residue" description="4-aspartylphosphate" evidence="6">
    <location>
        <position position="56"/>
    </location>
</feature>
<dbReference type="Pfam" id="PF00486">
    <property type="entry name" value="Trans_reg_C"/>
    <property type="match status" value="1"/>
</dbReference>
<dbReference type="Gene3D" id="3.40.50.2300">
    <property type="match status" value="1"/>
</dbReference>
<feature type="domain" description="Response regulatory" evidence="8">
    <location>
        <begin position="7"/>
        <end position="121"/>
    </location>
</feature>
<dbReference type="CDD" id="cd19935">
    <property type="entry name" value="REC_OmpR_CusR-like"/>
    <property type="match status" value="1"/>
</dbReference>
<dbReference type="Pfam" id="PF00072">
    <property type="entry name" value="Response_reg"/>
    <property type="match status" value="1"/>
</dbReference>
<dbReference type="InterPro" id="IPR036388">
    <property type="entry name" value="WH-like_DNA-bd_sf"/>
</dbReference>
<dbReference type="FunFam" id="3.40.50.2300:FF:000001">
    <property type="entry name" value="DNA-binding response regulator PhoB"/>
    <property type="match status" value="1"/>
</dbReference>
<reference evidence="10 11" key="1">
    <citation type="submission" date="2012-02" db="EMBL/GenBank/DDBJ databases">
        <title>Improved High-Quality Draft genome of Joostella marina DSM 19592.</title>
        <authorList>
            <consortium name="US DOE Joint Genome Institute (JGI-PGF)"/>
            <person name="Lucas S."/>
            <person name="Copeland A."/>
            <person name="Lapidus A."/>
            <person name="Bruce D."/>
            <person name="Goodwin L."/>
            <person name="Pitluck S."/>
            <person name="Peters L."/>
            <person name="Chertkov O."/>
            <person name="Ovchinnikova G."/>
            <person name="Kyrpides N."/>
            <person name="Mavromatis K."/>
            <person name="Detter J.C."/>
            <person name="Han C."/>
            <person name="Land M."/>
            <person name="Hauser L."/>
            <person name="Markowitz V."/>
            <person name="Cheng J.-F."/>
            <person name="Hugenholtz P."/>
            <person name="Woyke T."/>
            <person name="Wu D."/>
            <person name="Tindall B."/>
            <person name="Brambilla E."/>
            <person name="Klenk H.-P."/>
            <person name="Eisen J.A."/>
        </authorList>
    </citation>
    <scope>NUCLEOTIDE SEQUENCE [LARGE SCALE GENOMIC DNA]</scope>
    <source>
        <strain evidence="10 11">DSM 19592</strain>
    </source>
</reference>
<dbReference type="PANTHER" id="PTHR48111">
    <property type="entry name" value="REGULATOR OF RPOS"/>
    <property type="match status" value="1"/>
</dbReference>
<dbReference type="SMART" id="SM00862">
    <property type="entry name" value="Trans_reg_C"/>
    <property type="match status" value="1"/>
</dbReference>
<dbReference type="SMART" id="SM00448">
    <property type="entry name" value="REC"/>
    <property type="match status" value="1"/>
</dbReference>
<organism evidence="10 11">
    <name type="scientific">Galbibacter orientalis DSM 19592</name>
    <dbReference type="NCBI Taxonomy" id="926559"/>
    <lineage>
        <taxon>Bacteria</taxon>
        <taxon>Pseudomonadati</taxon>
        <taxon>Bacteroidota</taxon>
        <taxon>Flavobacteriia</taxon>
        <taxon>Flavobacteriales</taxon>
        <taxon>Flavobacteriaceae</taxon>
        <taxon>Galbibacter</taxon>
    </lineage>
</organism>
<dbReference type="InterPro" id="IPR001867">
    <property type="entry name" value="OmpR/PhoB-type_DNA-bd"/>
</dbReference>
<dbReference type="CDD" id="cd00383">
    <property type="entry name" value="trans_reg_C"/>
    <property type="match status" value="1"/>
</dbReference>
<dbReference type="eggNOG" id="COG0745">
    <property type="taxonomic scope" value="Bacteria"/>
</dbReference>
<keyword evidence="1 6" id="KW-0597">Phosphoprotein</keyword>
<dbReference type="HOGENOM" id="CLU_000445_30_1_10"/>
<sequence length="239" mass="26866">MKKEKQKILLVEDDPKVCSFINKGLTEEGFEVSIALNGSEGFRLATSSEFDLLILDIMLPEMNGMDICKEIRKNNASIPIIFLTALGSPENIALGLNTGADDYLVKPFKFIELTARINSLLRRSSNNKSLVNQASNIYTFETIVVNDAAKTVQRDSHKINLTSTEYKLLLAFIKSPGIVLSRNELLDNVWGVNFDIGTNVVDVYVNYLRKKLEKYNGERLIHTVIGMGYILRVNDEDTK</sequence>
<dbReference type="GO" id="GO:0000156">
    <property type="term" value="F:phosphorelay response regulator activity"/>
    <property type="evidence" value="ECO:0007669"/>
    <property type="project" value="TreeGrafter"/>
</dbReference>
<protein>
    <submittedName>
        <fullName evidence="10">Response regulator with CheY-like receiver domain and winged-helix DNA-binding domain</fullName>
    </submittedName>
</protein>
<dbReference type="PROSITE" id="PS51755">
    <property type="entry name" value="OMPR_PHOB"/>
    <property type="match status" value="1"/>
</dbReference>
<evidence type="ECO:0000256" key="1">
    <source>
        <dbReference type="ARBA" id="ARBA00022553"/>
    </source>
</evidence>
<dbReference type="InterPro" id="IPR039420">
    <property type="entry name" value="WalR-like"/>
</dbReference>
<dbReference type="EMBL" id="JH651379">
    <property type="protein sequence ID" value="EIJ40619.1"/>
    <property type="molecule type" value="Genomic_DNA"/>
</dbReference>
<dbReference type="OrthoDB" id="9790442at2"/>
<keyword evidence="3" id="KW-0805">Transcription regulation</keyword>
<proteinExistence type="predicted"/>
<dbReference type="GO" id="GO:0000976">
    <property type="term" value="F:transcription cis-regulatory region binding"/>
    <property type="evidence" value="ECO:0007669"/>
    <property type="project" value="TreeGrafter"/>
</dbReference>
<evidence type="ECO:0000256" key="2">
    <source>
        <dbReference type="ARBA" id="ARBA00023012"/>
    </source>
</evidence>
<dbReference type="Proteomes" id="UP000004690">
    <property type="component" value="Unassembled WGS sequence"/>
</dbReference>
<feature type="domain" description="OmpR/PhoB-type" evidence="9">
    <location>
        <begin position="135"/>
        <end position="233"/>
    </location>
</feature>
<dbReference type="Gene3D" id="1.10.10.10">
    <property type="entry name" value="Winged helix-like DNA-binding domain superfamily/Winged helix DNA-binding domain"/>
    <property type="match status" value="1"/>
</dbReference>
<dbReference type="STRING" id="926559.JoomaDRAFT_3683"/>
<dbReference type="RefSeq" id="WP_008615064.1">
    <property type="nucleotide sequence ID" value="NZ_JH651379.1"/>
</dbReference>
<dbReference type="PROSITE" id="PS50110">
    <property type="entry name" value="RESPONSE_REGULATORY"/>
    <property type="match status" value="1"/>
</dbReference>
<evidence type="ECO:0000256" key="7">
    <source>
        <dbReference type="PROSITE-ProRule" id="PRU01091"/>
    </source>
</evidence>
<dbReference type="FunFam" id="1.10.10.10:FF:000005">
    <property type="entry name" value="Two-component system response regulator"/>
    <property type="match status" value="1"/>
</dbReference>
<dbReference type="GO" id="GO:0006355">
    <property type="term" value="P:regulation of DNA-templated transcription"/>
    <property type="evidence" value="ECO:0007669"/>
    <property type="project" value="InterPro"/>
</dbReference>
<feature type="DNA-binding region" description="OmpR/PhoB-type" evidence="7">
    <location>
        <begin position="135"/>
        <end position="233"/>
    </location>
</feature>
<accession>I3CAH6</accession>
<dbReference type="GO" id="GO:0005829">
    <property type="term" value="C:cytosol"/>
    <property type="evidence" value="ECO:0007669"/>
    <property type="project" value="TreeGrafter"/>
</dbReference>
<keyword evidence="11" id="KW-1185">Reference proteome</keyword>
<dbReference type="SUPFAM" id="SSF52172">
    <property type="entry name" value="CheY-like"/>
    <property type="match status" value="1"/>
</dbReference>
<evidence type="ECO:0000259" key="9">
    <source>
        <dbReference type="PROSITE" id="PS51755"/>
    </source>
</evidence>
<keyword evidence="2" id="KW-0902">Two-component regulatory system</keyword>
<keyword evidence="4 7" id="KW-0238">DNA-binding</keyword>
<evidence type="ECO:0000259" key="8">
    <source>
        <dbReference type="PROSITE" id="PS50110"/>
    </source>
</evidence>
<evidence type="ECO:0000313" key="11">
    <source>
        <dbReference type="Proteomes" id="UP000004690"/>
    </source>
</evidence>
<evidence type="ECO:0000256" key="3">
    <source>
        <dbReference type="ARBA" id="ARBA00023015"/>
    </source>
</evidence>
<dbReference type="PANTHER" id="PTHR48111:SF22">
    <property type="entry name" value="REGULATOR OF RPOS"/>
    <property type="match status" value="1"/>
</dbReference>
<dbReference type="SUPFAM" id="SSF46894">
    <property type="entry name" value="C-terminal effector domain of the bipartite response regulators"/>
    <property type="match status" value="1"/>
</dbReference>
<gene>
    <name evidence="10" type="ORF">JoomaDRAFT_3683</name>
</gene>
<evidence type="ECO:0000313" key="10">
    <source>
        <dbReference type="EMBL" id="EIJ40619.1"/>
    </source>
</evidence>
<evidence type="ECO:0000256" key="6">
    <source>
        <dbReference type="PROSITE-ProRule" id="PRU00169"/>
    </source>
</evidence>
<dbReference type="InterPro" id="IPR011006">
    <property type="entry name" value="CheY-like_superfamily"/>
</dbReference>
<dbReference type="InterPro" id="IPR016032">
    <property type="entry name" value="Sig_transdc_resp-reg_C-effctor"/>
</dbReference>
<dbReference type="InterPro" id="IPR001789">
    <property type="entry name" value="Sig_transdc_resp-reg_receiver"/>
</dbReference>
<evidence type="ECO:0000256" key="5">
    <source>
        <dbReference type="ARBA" id="ARBA00023163"/>
    </source>
</evidence>
<dbReference type="GO" id="GO:0032993">
    <property type="term" value="C:protein-DNA complex"/>
    <property type="evidence" value="ECO:0007669"/>
    <property type="project" value="TreeGrafter"/>
</dbReference>
<name>I3CAH6_9FLAO</name>
<evidence type="ECO:0000256" key="4">
    <source>
        <dbReference type="ARBA" id="ARBA00023125"/>
    </source>
</evidence>
<dbReference type="AlphaFoldDB" id="I3CAH6"/>
<keyword evidence="5" id="KW-0804">Transcription</keyword>